<dbReference type="FunFam" id="1.10.1200.10:FF:000005">
    <property type="entry name" value="Nonribosomal peptide synthetase 1"/>
    <property type="match status" value="1"/>
</dbReference>
<evidence type="ECO:0000256" key="2">
    <source>
        <dbReference type="ARBA" id="ARBA00022450"/>
    </source>
</evidence>
<comment type="cofactor">
    <cofactor evidence="1">
        <name>pantetheine 4'-phosphate</name>
        <dbReference type="ChEBI" id="CHEBI:47942"/>
    </cofactor>
</comment>
<dbReference type="InterPro" id="IPR036736">
    <property type="entry name" value="ACP-like_sf"/>
</dbReference>
<dbReference type="Proteomes" id="UP000295680">
    <property type="component" value="Unassembled WGS sequence"/>
</dbReference>
<evidence type="ECO:0000259" key="6">
    <source>
        <dbReference type="Pfam" id="PF13193"/>
    </source>
</evidence>
<evidence type="ECO:0000259" key="5">
    <source>
        <dbReference type="Pfam" id="PF00550"/>
    </source>
</evidence>
<keyword evidence="2" id="KW-0596">Phosphopantetheine</keyword>
<feature type="domain" description="AMP-binding enzyme C-terminal" evidence="6">
    <location>
        <begin position="66"/>
        <end position="135"/>
    </location>
</feature>
<dbReference type="GO" id="GO:0044550">
    <property type="term" value="P:secondary metabolite biosynthetic process"/>
    <property type="evidence" value="ECO:0007669"/>
    <property type="project" value="TreeGrafter"/>
</dbReference>
<keyword evidence="8" id="KW-1185">Reference proteome</keyword>
<dbReference type="EMBL" id="SLWS01000021">
    <property type="protein sequence ID" value="TCO45237.1"/>
    <property type="molecule type" value="Genomic_DNA"/>
</dbReference>
<dbReference type="RefSeq" id="WP_165961040.1">
    <property type="nucleotide sequence ID" value="NZ_SLWS01000021.1"/>
</dbReference>
<protein>
    <submittedName>
        <fullName evidence="7">Phosphopantetheine binding protein</fullName>
    </submittedName>
</protein>
<dbReference type="InterPro" id="IPR025110">
    <property type="entry name" value="AMP-bd_C"/>
</dbReference>
<evidence type="ECO:0000256" key="1">
    <source>
        <dbReference type="ARBA" id="ARBA00001957"/>
    </source>
</evidence>
<dbReference type="AlphaFoldDB" id="A0A4R2IKS8"/>
<feature type="region of interest" description="Disordered" evidence="4">
    <location>
        <begin position="1"/>
        <end position="20"/>
    </location>
</feature>
<comment type="caution">
    <text evidence="7">The sequence shown here is derived from an EMBL/GenBank/DDBJ whole genome shotgun (WGS) entry which is preliminary data.</text>
</comment>
<dbReference type="GO" id="GO:0005737">
    <property type="term" value="C:cytoplasm"/>
    <property type="evidence" value="ECO:0007669"/>
    <property type="project" value="TreeGrafter"/>
</dbReference>
<sequence>LSGAGITRGYHNQPTLTAERYLPSPQGQRLYRTGDLARWRPDQQLDYHGRTDHQIKHHGHRIEPTEIETTLHTHPATAQAAVAIKNDTLTAYIVAPQLNSNPTPLLNHLRNTLPTPMIPTAWIFLNELPLTPNRKIDRNALPNPTPTTTPHQPPRTHIERLIATIWQHALNITTIGIHDNFFTLGGHSLLATRITNQLNIPLHTLFQHPTIAELAEVVPENAFDTTSIPRLKRTGRVEQPKERN</sequence>
<keyword evidence="3" id="KW-0597">Phosphoprotein</keyword>
<dbReference type="Pfam" id="PF00550">
    <property type="entry name" value="PP-binding"/>
    <property type="match status" value="1"/>
</dbReference>
<evidence type="ECO:0000256" key="3">
    <source>
        <dbReference type="ARBA" id="ARBA00022553"/>
    </source>
</evidence>
<dbReference type="Gene3D" id="1.10.1200.10">
    <property type="entry name" value="ACP-like"/>
    <property type="match status" value="1"/>
</dbReference>
<evidence type="ECO:0000313" key="8">
    <source>
        <dbReference type="Proteomes" id="UP000295680"/>
    </source>
</evidence>
<gene>
    <name evidence="7" type="ORF">EV192_1211</name>
</gene>
<dbReference type="GO" id="GO:0031177">
    <property type="term" value="F:phosphopantetheine binding"/>
    <property type="evidence" value="ECO:0007669"/>
    <property type="project" value="TreeGrafter"/>
</dbReference>
<organism evidence="7 8">
    <name type="scientific">Actinocrispum wychmicini</name>
    <dbReference type="NCBI Taxonomy" id="1213861"/>
    <lineage>
        <taxon>Bacteria</taxon>
        <taxon>Bacillati</taxon>
        <taxon>Actinomycetota</taxon>
        <taxon>Actinomycetes</taxon>
        <taxon>Pseudonocardiales</taxon>
        <taxon>Pseudonocardiaceae</taxon>
        <taxon>Actinocrispum</taxon>
    </lineage>
</organism>
<dbReference type="PANTHER" id="PTHR45527">
    <property type="entry name" value="NONRIBOSOMAL PEPTIDE SYNTHETASE"/>
    <property type="match status" value="1"/>
</dbReference>
<name>A0A4R2IKS8_9PSEU</name>
<dbReference type="SUPFAM" id="SSF56801">
    <property type="entry name" value="Acetyl-CoA synthetase-like"/>
    <property type="match status" value="1"/>
</dbReference>
<dbReference type="GO" id="GO:0043041">
    <property type="term" value="P:amino acid activation for nonribosomal peptide biosynthetic process"/>
    <property type="evidence" value="ECO:0007669"/>
    <property type="project" value="TreeGrafter"/>
</dbReference>
<dbReference type="SUPFAM" id="SSF47336">
    <property type="entry name" value="ACP-like"/>
    <property type="match status" value="1"/>
</dbReference>
<dbReference type="InterPro" id="IPR045851">
    <property type="entry name" value="AMP-bd_C_sf"/>
</dbReference>
<dbReference type="InterPro" id="IPR009081">
    <property type="entry name" value="PP-bd_ACP"/>
</dbReference>
<feature type="non-terminal residue" evidence="7">
    <location>
        <position position="1"/>
    </location>
</feature>
<accession>A0A4R2IKS8</accession>
<reference evidence="7 8" key="1">
    <citation type="submission" date="2019-03" db="EMBL/GenBank/DDBJ databases">
        <title>Genomic Encyclopedia of Type Strains, Phase IV (KMG-IV): sequencing the most valuable type-strain genomes for metagenomic binning, comparative biology and taxonomic classification.</title>
        <authorList>
            <person name="Goeker M."/>
        </authorList>
    </citation>
    <scope>NUCLEOTIDE SEQUENCE [LARGE SCALE GENOMIC DNA]</scope>
    <source>
        <strain evidence="7 8">DSM 45934</strain>
    </source>
</reference>
<dbReference type="Pfam" id="PF13193">
    <property type="entry name" value="AMP-binding_C"/>
    <property type="match status" value="1"/>
</dbReference>
<feature type="domain" description="Carrier" evidence="5">
    <location>
        <begin position="161"/>
        <end position="217"/>
    </location>
</feature>
<dbReference type="Gene3D" id="3.30.300.30">
    <property type="match status" value="1"/>
</dbReference>
<evidence type="ECO:0000256" key="4">
    <source>
        <dbReference type="SAM" id="MobiDB-lite"/>
    </source>
</evidence>
<dbReference type="InterPro" id="IPR006162">
    <property type="entry name" value="Ppantetheine_attach_site"/>
</dbReference>
<dbReference type="Gene3D" id="2.30.38.10">
    <property type="entry name" value="Luciferase, Domain 3"/>
    <property type="match status" value="1"/>
</dbReference>
<evidence type="ECO:0000313" key="7">
    <source>
        <dbReference type="EMBL" id="TCO45237.1"/>
    </source>
</evidence>
<dbReference type="PROSITE" id="PS00012">
    <property type="entry name" value="PHOSPHOPANTETHEINE"/>
    <property type="match status" value="1"/>
</dbReference>
<proteinExistence type="predicted"/>
<dbReference type="PANTHER" id="PTHR45527:SF1">
    <property type="entry name" value="FATTY ACID SYNTHASE"/>
    <property type="match status" value="1"/>
</dbReference>